<protein>
    <submittedName>
        <fullName evidence="2">Uncharacterized protein</fullName>
    </submittedName>
</protein>
<sequence>MDEVDYARQPAAWDEREEEMEGERATRPQEAAPPRPLGPYDPGRMRLSEEERTWALEIKQAIEANPELDNLNDFCCAQLALTEEPGDLESTLQRAHHLQEIRQEYNVVDSFECSKRTVHQAFDRFPGHFLSFSFSHQEGNYVIVLDFSKQPTTKCLKALAEGKELKLREVYYLLQAVTPDFEAMRRGHIVMAECVSVDRNQGMNVGMYRSIWHIMLAHPAKLQKFKHFHTGVFALQLVSGTKRILPPHVRSNVEVGCICESGSLDKLYLQPSFAEANQRVLRRLEETLQRRYQNEAEFRL</sequence>
<reference evidence="2" key="1">
    <citation type="submission" date="2020-06" db="EMBL/GenBank/DDBJ databases">
        <authorList>
            <consortium name="Plant Systems Biology data submission"/>
        </authorList>
    </citation>
    <scope>NUCLEOTIDE SEQUENCE</scope>
    <source>
        <strain evidence="2">D6</strain>
    </source>
</reference>
<evidence type="ECO:0000256" key="1">
    <source>
        <dbReference type="SAM" id="MobiDB-lite"/>
    </source>
</evidence>
<feature type="region of interest" description="Disordered" evidence="1">
    <location>
        <begin position="1"/>
        <end position="42"/>
    </location>
</feature>
<gene>
    <name evidence="2" type="ORF">SEMRO_2305_G322630.1</name>
</gene>
<organism evidence="2 3">
    <name type="scientific">Seminavis robusta</name>
    <dbReference type="NCBI Taxonomy" id="568900"/>
    <lineage>
        <taxon>Eukaryota</taxon>
        <taxon>Sar</taxon>
        <taxon>Stramenopiles</taxon>
        <taxon>Ochrophyta</taxon>
        <taxon>Bacillariophyta</taxon>
        <taxon>Bacillariophyceae</taxon>
        <taxon>Bacillariophycidae</taxon>
        <taxon>Naviculales</taxon>
        <taxon>Naviculaceae</taxon>
        <taxon>Seminavis</taxon>
    </lineage>
</organism>
<keyword evidence="3" id="KW-1185">Reference proteome</keyword>
<dbReference type="EMBL" id="CAICTM010002303">
    <property type="protein sequence ID" value="CAB9528729.1"/>
    <property type="molecule type" value="Genomic_DNA"/>
</dbReference>
<evidence type="ECO:0000313" key="3">
    <source>
        <dbReference type="Proteomes" id="UP001153069"/>
    </source>
</evidence>
<dbReference type="Proteomes" id="UP001153069">
    <property type="component" value="Unassembled WGS sequence"/>
</dbReference>
<evidence type="ECO:0000313" key="2">
    <source>
        <dbReference type="EMBL" id="CAB9528729.1"/>
    </source>
</evidence>
<dbReference type="AlphaFoldDB" id="A0A9N8EZD2"/>
<name>A0A9N8EZD2_9STRA</name>
<comment type="caution">
    <text evidence="2">The sequence shown here is derived from an EMBL/GenBank/DDBJ whole genome shotgun (WGS) entry which is preliminary data.</text>
</comment>
<accession>A0A9N8EZD2</accession>
<proteinExistence type="predicted"/>